<feature type="region of interest" description="Disordered" evidence="1">
    <location>
        <begin position="75"/>
        <end position="101"/>
    </location>
</feature>
<evidence type="ECO:0000313" key="2">
    <source>
        <dbReference type="EMBL" id="RXH39534.1"/>
    </source>
</evidence>
<comment type="caution">
    <text evidence="2">The sequence shown here is derived from an EMBL/GenBank/DDBJ whole genome shotgun (WGS) entry which is preliminary data.</text>
</comment>
<sequence length="122" mass="14190">MAQMRTWGLLCESAHSPKLIFRLETRRFLTIYQAARAWDCFRPRTYRFRGSWGPRETDMRNFQSSLVSFVAAPEQTHTRARTPGTEPAAQPIRPRPVKDPDYAAIRKKVTTRFSKTLAYLAK</sequence>
<proteinExistence type="predicted"/>
<dbReference type="AlphaFoldDB" id="A0A4V1L3X9"/>
<organism evidence="2 3">
    <name type="scientific">Bradyrhizobium zhanjiangense</name>
    <dbReference type="NCBI Taxonomy" id="1325107"/>
    <lineage>
        <taxon>Bacteria</taxon>
        <taxon>Pseudomonadati</taxon>
        <taxon>Pseudomonadota</taxon>
        <taxon>Alphaproteobacteria</taxon>
        <taxon>Hyphomicrobiales</taxon>
        <taxon>Nitrobacteraceae</taxon>
        <taxon>Bradyrhizobium</taxon>
    </lineage>
</organism>
<protein>
    <submittedName>
        <fullName evidence="2">Uncharacterized protein</fullName>
    </submittedName>
</protein>
<name>A0A4V1L3X9_9BRAD</name>
<reference evidence="2 3" key="1">
    <citation type="submission" date="2015-04" db="EMBL/GenBank/DDBJ databases">
        <title>Comparative genomics of rhizobia nodulating Arachis hypogaea in China.</title>
        <authorList>
            <person name="Li Y."/>
        </authorList>
    </citation>
    <scope>NUCLEOTIDE SEQUENCE [LARGE SCALE GENOMIC DNA]</scope>
    <source>
        <strain evidence="2 3">CCBAU 51787</strain>
    </source>
</reference>
<dbReference type="Proteomes" id="UP000290565">
    <property type="component" value="Unassembled WGS sequence"/>
</dbReference>
<accession>A0A4V1L3X9</accession>
<dbReference type="EMBL" id="LBJM01000047">
    <property type="protein sequence ID" value="RXH39534.1"/>
    <property type="molecule type" value="Genomic_DNA"/>
</dbReference>
<gene>
    <name evidence="2" type="ORF">XH94_16600</name>
</gene>
<evidence type="ECO:0000256" key="1">
    <source>
        <dbReference type="SAM" id="MobiDB-lite"/>
    </source>
</evidence>
<evidence type="ECO:0000313" key="3">
    <source>
        <dbReference type="Proteomes" id="UP000290565"/>
    </source>
</evidence>